<evidence type="ECO:0000313" key="3">
    <source>
        <dbReference type="Proteomes" id="UP000028931"/>
    </source>
</evidence>
<dbReference type="RefSeq" id="WP_157687002.1">
    <property type="nucleotide sequence ID" value="NZ_CP009048.1"/>
</dbReference>
<name>A0A077F8U0_9PSED</name>
<accession>A0A077F8U0</accession>
<dbReference type="KEGG" id="palk:PSAKL28_10780"/>
<dbReference type="EMBL" id="CP009048">
    <property type="protein sequence ID" value="AIL60304.1"/>
    <property type="molecule type" value="Genomic_DNA"/>
</dbReference>
<feature type="signal peptide" evidence="1">
    <location>
        <begin position="1"/>
        <end position="31"/>
    </location>
</feature>
<dbReference type="AlphaFoldDB" id="A0A077F8U0"/>
<organism evidence="2 3">
    <name type="scientific">Pseudomonas alkylphenolica</name>
    <dbReference type="NCBI Taxonomy" id="237609"/>
    <lineage>
        <taxon>Bacteria</taxon>
        <taxon>Pseudomonadati</taxon>
        <taxon>Pseudomonadota</taxon>
        <taxon>Gammaproteobacteria</taxon>
        <taxon>Pseudomonadales</taxon>
        <taxon>Pseudomonadaceae</taxon>
        <taxon>Pseudomonas</taxon>
    </lineage>
</organism>
<proteinExistence type="predicted"/>
<protein>
    <submittedName>
        <fullName evidence="2">Uncharacterized protein</fullName>
    </submittedName>
</protein>
<keyword evidence="1" id="KW-0732">Signal</keyword>
<reference evidence="2 3" key="1">
    <citation type="submission" date="2014-07" db="EMBL/GenBank/DDBJ databases">
        <authorList>
            <person name="Lee K."/>
            <person name="Lim J.Y."/>
            <person name="Hwang I."/>
        </authorList>
    </citation>
    <scope>NUCLEOTIDE SEQUENCE [LARGE SCALE GENOMIC DNA]</scope>
    <source>
        <strain evidence="2 3">KL28</strain>
    </source>
</reference>
<dbReference type="Proteomes" id="UP000028931">
    <property type="component" value="Chromosome"/>
</dbReference>
<gene>
    <name evidence="2" type="ORF">PSAKL28_10780</name>
</gene>
<feature type="chain" id="PRO_5001718515" evidence="1">
    <location>
        <begin position="32"/>
        <end position="64"/>
    </location>
</feature>
<evidence type="ECO:0000313" key="2">
    <source>
        <dbReference type="EMBL" id="AIL60304.1"/>
    </source>
</evidence>
<dbReference type="HOGENOM" id="CLU_2864396_0_0_6"/>
<sequence length="64" mass="6668">MQKRANPARALSRFLVTALSLVCLLAQPPHGTEPSLKDGSDLSSEVAVRVVAKIAVQASRSPAG</sequence>
<evidence type="ECO:0000256" key="1">
    <source>
        <dbReference type="SAM" id="SignalP"/>
    </source>
</evidence>